<accession>A0A2H3DC47</accession>
<dbReference type="Proteomes" id="UP000217790">
    <property type="component" value="Unassembled WGS sequence"/>
</dbReference>
<protein>
    <recommendedName>
        <fullName evidence="4">Serine-threonine/tyrosine-protein kinase catalytic domain-containing protein</fullName>
    </recommendedName>
</protein>
<gene>
    <name evidence="2" type="ORF">ARMGADRAFT_1030316</name>
</gene>
<dbReference type="Gene3D" id="1.10.510.10">
    <property type="entry name" value="Transferase(Phosphotransferase) domain 1"/>
    <property type="match status" value="1"/>
</dbReference>
<evidence type="ECO:0000256" key="1">
    <source>
        <dbReference type="SAM" id="MobiDB-lite"/>
    </source>
</evidence>
<proteinExistence type="predicted"/>
<feature type="region of interest" description="Disordered" evidence="1">
    <location>
        <begin position="49"/>
        <end position="79"/>
    </location>
</feature>
<evidence type="ECO:0000313" key="2">
    <source>
        <dbReference type="EMBL" id="PBK92811.1"/>
    </source>
</evidence>
<feature type="compositionally biased region" description="Polar residues" evidence="1">
    <location>
        <begin position="59"/>
        <end position="78"/>
    </location>
</feature>
<keyword evidence="3" id="KW-1185">Reference proteome</keyword>
<dbReference type="OrthoDB" id="346907at2759"/>
<dbReference type="InParanoid" id="A0A2H3DC47"/>
<name>A0A2H3DC47_ARMGA</name>
<evidence type="ECO:0000313" key="3">
    <source>
        <dbReference type="Proteomes" id="UP000217790"/>
    </source>
</evidence>
<dbReference type="AlphaFoldDB" id="A0A2H3DC47"/>
<sequence length="294" mass="32257">MEEPGFVSVTRFGAAPATPPTATADPGIVTVPRKQKSFWHAPLPMIPTLPLPKRRNRDNSVAPSITASNSADTTSISDSKYGCLSGGSATVWRKRLSSSSPLGGVPAAERPVALFSRDIDPSLYGWTQINLNDEGTDVRTQIQSLLRDVVHPWKTVGLLSPSAEAVVMDILQQELDDSSYPDEYRTVCMKCLRILSKTRNIVPSSLSCRDVIREGENPIWGGGFSDFCREALVWRQLQHPNVLPFLGVSEDLFAPSYCLISPWMVDGNSMAYLQAHPDHDRLTSLVQVAGAMKY</sequence>
<evidence type="ECO:0008006" key="4">
    <source>
        <dbReference type="Google" id="ProtNLM"/>
    </source>
</evidence>
<dbReference type="InterPro" id="IPR011009">
    <property type="entry name" value="Kinase-like_dom_sf"/>
</dbReference>
<feature type="region of interest" description="Disordered" evidence="1">
    <location>
        <begin position="1"/>
        <end position="27"/>
    </location>
</feature>
<dbReference type="EMBL" id="KZ293657">
    <property type="protein sequence ID" value="PBK92811.1"/>
    <property type="molecule type" value="Genomic_DNA"/>
</dbReference>
<reference evidence="3" key="1">
    <citation type="journal article" date="2017" name="Nat. Ecol. Evol.">
        <title>Genome expansion and lineage-specific genetic innovations in the forest pathogenic fungi Armillaria.</title>
        <authorList>
            <person name="Sipos G."/>
            <person name="Prasanna A.N."/>
            <person name="Walter M.C."/>
            <person name="O'Connor E."/>
            <person name="Balint B."/>
            <person name="Krizsan K."/>
            <person name="Kiss B."/>
            <person name="Hess J."/>
            <person name="Varga T."/>
            <person name="Slot J."/>
            <person name="Riley R."/>
            <person name="Boka B."/>
            <person name="Rigling D."/>
            <person name="Barry K."/>
            <person name="Lee J."/>
            <person name="Mihaltcheva S."/>
            <person name="LaButti K."/>
            <person name="Lipzen A."/>
            <person name="Waldron R."/>
            <person name="Moloney N.M."/>
            <person name="Sperisen C."/>
            <person name="Kredics L."/>
            <person name="Vagvoelgyi C."/>
            <person name="Patrignani A."/>
            <person name="Fitzpatrick D."/>
            <person name="Nagy I."/>
            <person name="Doyle S."/>
            <person name="Anderson J.B."/>
            <person name="Grigoriev I.V."/>
            <person name="Gueldener U."/>
            <person name="Muensterkoetter M."/>
            <person name="Nagy L.G."/>
        </authorList>
    </citation>
    <scope>NUCLEOTIDE SEQUENCE [LARGE SCALE GENOMIC DNA]</scope>
    <source>
        <strain evidence="3">Ar21-2</strain>
    </source>
</reference>
<feature type="compositionally biased region" description="Low complexity" evidence="1">
    <location>
        <begin position="14"/>
        <end position="24"/>
    </location>
</feature>
<organism evidence="2 3">
    <name type="scientific">Armillaria gallica</name>
    <name type="common">Bulbous honey fungus</name>
    <name type="synonym">Armillaria bulbosa</name>
    <dbReference type="NCBI Taxonomy" id="47427"/>
    <lineage>
        <taxon>Eukaryota</taxon>
        <taxon>Fungi</taxon>
        <taxon>Dikarya</taxon>
        <taxon>Basidiomycota</taxon>
        <taxon>Agaricomycotina</taxon>
        <taxon>Agaricomycetes</taxon>
        <taxon>Agaricomycetidae</taxon>
        <taxon>Agaricales</taxon>
        <taxon>Marasmiineae</taxon>
        <taxon>Physalacriaceae</taxon>
        <taxon>Armillaria</taxon>
    </lineage>
</organism>
<dbReference type="SUPFAM" id="SSF56112">
    <property type="entry name" value="Protein kinase-like (PK-like)"/>
    <property type="match status" value="1"/>
</dbReference>